<reference evidence="2" key="1">
    <citation type="journal article" date="2020" name="Nature">
        <title>Giant virus diversity and host interactions through global metagenomics.</title>
        <authorList>
            <person name="Schulz F."/>
            <person name="Roux S."/>
            <person name="Paez-Espino D."/>
            <person name="Jungbluth S."/>
            <person name="Walsh D.A."/>
            <person name="Denef V.J."/>
            <person name="McMahon K.D."/>
            <person name="Konstantinidis K.T."/>
            <person name="Eloe-Fadrosh E.A."/>
            <person name="Kyrpides N.C."/>
            <person name="Woyke T."/>
        </authorList>
    </citation>
    <scope>NUCLEOTIDE SEQUENCE</scope>
    <source>
        <strain evidence="2">GVMAG-M-3300023174-182</strain>
    </source>
</reference>
<name>A0A6C0DK25_9ZZZZ</name>
<feature type="compositionally biased region" description="Polar residues" evidence="1">
    <location>
        <begin position="382"/>
        <end position="393"/>
    </location>
</feature>
<proteinExistence type="predicted"/>
<feature type="region of interest" description="Disordered" evidence="1">
    <location>
        <begin position="370"/>
        <end position="393"/>
    </location>
</feature>
<accession>A0A6C0DK25</accession>
<evidence type="ECO:0000313" key="2">
    <source>
        <dbReference type="EMBL" id="QHT16279.1"/>
    </source>
</evidence>
<protein>
    <submittedName>
        <fullName evidence="2">Uncharacterized protein</fullName>
    </submittedName>
</protein>
<sequence>MEVAIPLLALGGIYVISNQNKNKKNMNSRKEQRHQELQSNQQQHPQQPENFTNMGRYVNYLPNTDNIAQNYPVENLNEVSDTVNNYPNPNTATDKYFDQNLYEKNERKGVAVGRDPQEIYSLTGNYLDSDQFKHNNMVPFVGGKMRGYTYDTKFAEVILDNMVGNSSQTIKKIEQAPLFKPEANMNWAYGAPNNSDFYQSRVYPGMKNNNIKPFDSVYVGPGLDQGYGVNGSNGFNSGMEARDKWLPYTVDQMRVATNPKLEYELINHEGPAESVIKNVGIIGRVEKQKPDGYFINTQDRWLTTTGAEKGERLRPIEEMGVLRRNDIETDYVGPAGAVDRQATTAPMNFEPSKRHNLPTCDVNHSVAVGRAPSSGGDVRIASFSNPNNHRTTVKQPETMRSGFSRTVGAVIAPLMDVLRPSRKEEVMNNVRIYGDVGTNVPSGYVVNPYDTTPTTVKETTLYSPQFNINNQKESMYVNNYTPMDLTQRDTTSCNYIGTSGGQATQYGDMSYTAAYNQHNNDIKSSTIDNHPNPGGMQIFNQEMNVTTTKSDSDRLDGRVNPAYSYLSQLPPSVNTYGAIRAPQYYNECAGCDRIQPEILDAFRANPYTFSLTDSA</sequence>
<dbReference type="AlphaFoldDB" id="A0A6C0DK25"/>
<dbReference type="EMBL" id="MN739619">
    <property type="protein sequence ID" value="QHT16279.1"/>
    <property type="molecule type" value="Genomic_DNA"/>
</dbReference>
<organism evidence="2">
    <name type="scientific">viral metagenome</name>
    <dbReference type="NCBI Taxonomy" id="1070528"/>
    <lineage>
        <taxon>unclassified sequences</taxon>
        <taxon>metagenomes</taxon>
        <taxon>organismal metagenomes</taxon>
    </lineage>
</organism>
<feature type="compositionally biased region" description="Low complexity" evidence="1">
    <location>
        <begin position="37"/>
        <end position="50"/>
    </location>
</feature>
<feature type="region of interest" description="Disordered" evidence="1">
    <location>
        <begin position="21"/>
        <end position="52"/>
    </location>
</feature>
<evidence type="ECO:0000256" key="1">
    <source>
        <dbReference type="SAM" id="MobiDB-lite"/>
    </source>
</evidence>